<sequence>MAIATLAIAKTDIGGCTSSASGASLVYWVPGTGEICSILDCGGGRAPPKTTVPGCAAYVGTATYEPSYLPGWGPEGQTSTEAPYVTSAASPSSSGYVQASETKEVSSSAYATVSGSASGSAYPTSHGSTLATITSAPYPSTVPTLVGTGGSSVVHPSGHNNVTGTATLTTGADIPEHTGAASGLNVKQGLLGVAAGVTNNTLEVPTPIFSTMTGTLSTILTAILLSTTALATTPLSCPASNATLPAPRNPLCQTVYPSTVQILSSLYPANESAPTRFFQLIHQTNITSGFNIQVASQVQFLNIGAGPQKNCTLELQLPVRPDLTNIKGPKPIFKVFNVAKDPGAKATWNTFSSAAPVVGTVNGTPESLARARGDQDGLIEVANVKCNQTMTFQMAMVQPDKEPWFNYWDFLNVAPPAEPVQGWRVSYGC</sequence>
<name>A0A6A5XQI6_9PLEO</name>
<evidence type="ECO:0000313" key="3">
    <source>
        <dbReference type="Proteomes" id="UP000799778"/>
    </source>
</evidence>
<gene>
    <name evidence="2" type="ORF">BU24DRAFT_461780</name>
</gene>
<dbReference type="EMBL" id="ML978069">
    <property type="protein sequence ID" value="KAF2015538.1"/>
    <property type="molecule type" value="Genomic_DNA"/>
</dbReference>
<evidence type="ECO:0000313" key="2">
    <source>
        <dbReference type="EMBL" id="KAF2015538.1"/>
    </source>
</evidence>
<organism evidence="2 3">
    <name type="scientific">Aaosphaeria arxii CBS 175.79</name>
    <dbReference type="NCBI Taxonomy" id="1450172"/>
    <lineage>
        <taxon>Eukaryota</taxon>
        <taxon>Fungi</taxon>
        <taxon>Dikarya</taxon>
        <taxon>Ascomycota</taxon>
        <taxon>Pezizomycotina</taxon>
        <taxon>Dothideomycetes</taxon>
        <taxon>Pleosporomycetidae</taxon>
        <taxon>Pleosporales</taxon>
        <taxon>Pleosporales incertae sedis</taxon>
        <taxon>Aaosphaeria</taxon>
    </lineage>
</organism>
<dbReference type="AlphaFoldDB" id="A0A6A5XQI6"/>
<feature type="compositionally biased region" description="Polar residues" evidence="1">
    <location>
        <begin position="76"/>
        <end position="91"/>
    </location>
</feature>
<proteinExistence type="predicted"/>
<keyword evidence="3" id="KW-1185">Reference proteome</keyword>
<dbReference type="OrthoDB" id="3942074at2759"/>
<dbReference type="GeneID" id="54289323"/>
<feature type="region of interest" description="Disordered" evidence="1">
    <location>
        <begin position="72"/>
        <end position="91"/>
    </location>
</feature>
<dbReference type="Proteomes" id="UP000799778">
    <property type="component" value="Unassembled WGS sequence"/>
</dbReference>
<dbReference type="RefSeq" id="XP_033383877.1">
    <property type="nucleotide sequence ID" value="XM_033531926.1"/>
</dbReference>
<evidence type="ECO:0008006" key="4">
    <source>
        <dbReference type="Google" id="ProtNLM"/>
    </source>
</evidence>
<reference evidence="2" key="1">
    <citation type="journal article" date="2020" name="Stud. Mycol.">
        <title>101 Dothideomycetes genomes: a test case for predicting lifestyles and emergence of pathogens.</title>
        <authorList>
            <person name="Haridas S."/>
            <person name="Albert R."/>
            <person name="Binder M."/>
            <person name="Bloem J."/>
            <person name="Labutti K."/>
            <person name="Salamov A."/>
            <person name="Andreopoulos B."/>
            <person name="Baker S."/>
            <person name="Barry K."/>
            <person name="Bills G."/>
            <person name="Bluhm B."/>
            <person name="Cannon C."/>
            <person name="Castanera R."/>
            <person name="Culley D."/>
            <person name="Daum C."/>
            <person name="Ezra D."/>
            <person name="Gonzalez J."/>
            <person name="Henrissat B."/>
            <person name="Kuo A."/>
            <person name="Liang C."/>
            <person name="Lipzen A."/>
            <person name="Lutzoni F."/>
            <person name="Magnuson J."/>
            <person name="Mondo S."/>
            <person name="Nolan M."/>
            <person name="Ohm R."/>
            <person name="Pangilinan J."/>
            <person name="Park H.-J."/>
            <person name="Ramirez L."/>
            <person name="Alfaro M."/>
            <person name="Sun H."/>
            <person name="Tritt A."/>
            <person name="Yoshinaga Y."/>
            <person name="Zwiers L.-H."/>
            <person name="Turgeon B."/>
            <person name="Goodwin S."/>
            <person name="Spatafora J."/>
            <person name="Crous P."/>
            <person name="Grigoriev I."/>
        </authorList>
    </citation>
    <scope>NUCLEOTIDE SEQUENCE</scope>
    <source>
        <strain evidence="2">CBS 175.79</strain>
    </source>
</reference>
<protein>
    <recommendedName>
        <fullName evidence="4">Ubiquitin 3 binding protein But2 C-terminal domain-containing protein</fullName>
    </recommendedName>
</protein>
<accession>A0A6A5XQI6</accession>
<evidence type="ECO:0000256" key="1">
    <source>
        <dbReference type="SAM" id="MobiDB-lite"/>
    </source>
</evidence>